<dbReference type="PRINTS" id="PR00364">
    <property type="entry name" value="DISEASERSIST"/>
</dbReference>
<keyword evidence="4" id="KW-0378">Hydrolase</keyword>
<protein>
    <recommendedName>
        <fullName evidence="1">ADP-ribosyl cyclase/cyclic ADP-ribose hydrolase</fullName>
        <ecNumber evidence="1">3.2.2.6</ecNumber>
    </recommendedName>
</protein>
<name>A0AAD6LEL2_9ROSI</name>
<evidence type="ECO:0000313" key="10">
    <source>
        <dbReference type="EMBL" id="KAJ6958949.1"/>
    </source>
</evidence>
<dbReference type="GO" id="GO:0007165">
    <property type="term" value="P:signal transduction"/>
    <property type="evidence" value="ECO:0007669"/>
    <property type="project" value="InterPro"/>
</dbReference>
<dbReference type="EC" id="3.2.2.6" evidence="1"/>
<evidence type="ECO:0000313" key="11">
    <source>
        <dbReference type="Proteomes" id="UP001164929"/>
    </source>
</evidence>
<dbReference type="Gene3D" id="3.40.50.300">
    <property type="entry name" value="P-loop containing nucleotide triphosphate hydrolases"/>
    <property type="match status" value="1"/>
</dbReference>
<dbReference type="InterPro" id="IPR027417">
    <property type="entry name" value="P-loop_NTPase"/>
</dbReference>
<keyword evidence="5" id="KW-0520">NAD</keyword>
<accession>A0AAD6LEL2</accession>
<evidence type="ECO:0000256" key="7">
    <source>
        <dbReference type="SAM" id="MobiDB-lite"/>
    </source>
</evidence>
<organism evidence="10 11">
    <name type="scientific">Populus alba x Populus x berolinensis</name>
    <dbReference type="NCBI Taxonomy" id="444605"/>
    <lineage>
        <taxon>Eukaryota</taxon>
        <taxon>Viridiplantae</taxon>
        <taxon>Streptophyta</taxon>
        <taxon>Embryophyta</taxon>
        <taxon>Tracheophyta</taxon>
        <taxon>Spermatophyta</taxon>
        <taxon>Magnoliopsida</taxon>
        <taxon>eudicotyledons</taxon>
        <taxon>Gunneridae</taxon>
        <taxon>Pentapetalae</taxon>
        <taxon>rosids</taxon>
        <taxon>fabids</taxon>
        <taxon>Malpighiales</taxon>
        <taxon>Salicaceae</taxon>
        <taxon>Saliceae</taxon>
        <taxon>Populus</taxon>
    </lineage>
</organism>
<keyword evidence="8" id="KW-0472">Membrane</keyword>
<dbReference type="Proteomes" id="UP001164929">
    <property type="component" value="Chromosome 17"/>
</dbReference>
<dbReference type="Pfam" id="PF00931">
    <property type="entry name" value="NB-ARC"/>
    <property type="match status" value="1"/>
</dbReference>
<gene>
    <name evidence="10" type="ORF">NC653_037271</name>
</gene>
<evidence type="ECO:0000256" key="8">
    <source>
        <dbReference type="SAM" id="Phobius"/>
    </source>
</evidence>
<dbReference type="SUPFAM" id="SSF52058">
    <property type="entry name" value="L domain-like"/>
    <property type="match status" value="1"/>
</dbReference>
<dbReference type="InterPro" id="IPR035897">
    <property type="entry name" value="Toll_tir_struct_dom_sf"/>
</dbReference>
<keyword evidence="3" id="KW-0677">Repeat</keyword>
<evidence type="ECO:0000256" key="1">
    <source>
        <dbReference type="ARBA" id="ARBA00011982"/>
    </source>
</evidence>
<evidence type="ECO:0000256" key="5">
    <source>
        <dbReference type="ARBA" id="ARBA00023027"/>
    </source>
</evidence>
<dbReference type="InterPro" id="IPR042197">
    <property type="entry name" value="Apaf_helical"/>
</dbReference>
<evidence type="ECO:0000256" key="3">
    <source>
        <dbReference type="ARBA" id="ARBA00022737"/>
    </source>
</evidence>
<dbReference type="Gene3D" id="3.40.50.10140">
    <property type="entry name" value="Toll/interleukin-1 receptor homology (TIR) domain"/>
    <property type="match status" value="1"/>
</dbReference>
<comment type="catalytic activity">
    <reaction evidence="6">
        <text>NAD(+) + H2O = ADP-D-ribose + nicotinamide + H(+)</text>
        <dbReference type="Rhea" id="RHEA:16301"/>
        <dbReference type="ChEBI" id="CHEBI:15377"/>
        <dbReference type="ChEBI" id="CHEBI:15378"/>
        <dbReference type="ChEBI" id="CHEBI:17154"/>
        <dbReference type="ChEBI" id="CHEBI:57540"/>
        <dbReference type="ChEBI" id="CHEBI:57967"/>
        <dbReference type="EC" id="3.2.2.6"/>
    </reaction>
    <physiologicalReaction direction="left-to-right" evidence="6">
        <dbReference type="Rhea" id="RHEA:16302"/>
    </physiologicalReaction>
</comment>
<dbReference type="PANTHER" id="PTHR11017">
    <property type="entry name" value="LEUCINE-RICH REPEAT-CONTAINING PROTEIN"/>
    <property type="match status" value="1"/>
</dbReference>
<dbReference type="SUPFAM" id="SSF52540">
    <property type="entry name" value="P-loop containing nucleoside triphosphate hydrolases"/>
    <property type="match status" value="1"/>
</dbReference>
<dbReference type="InterPro" id="IPR044974">
    <property type="entry name" value="Disease_R_plants"/>
</dbReference>
<keyword evidence="2" id="KW-0433">Leucine-rich repeat</keyword>
<dbReference type="InterPro" id="IPR032675">
    <property type="entry name" value="LRR_dom_sf"/>
</dbReference>
<keyword evidence="8" id="KW-0812">Transmembrane</keyword>
<dbReference type="SUPFAM" id="SSF52200">
    <property type="entry name" value="Toll/Interleukin receptor TIR domain"/>
    <property type="match status" value="1"/>
</dbReference>
<dbReference type="InterPro" id="IPR045344">
    <property type="entry name" value="C-JID"/>
</dbReference>
<dbReference type="FunFam" id="3.40.50.10140:FF:000007">
    <property type="entry name" value="Disease resistance protein (TIR-NBS-LRR class)"/>
    <property type="match status" value="1"/>
</dbReference>
<evidence type="ECO:0000256" key="4">
    <source>
        <dbReference type="ARBA" id="ARBA00022801"/>
    </source>
</evidence>
<dbReference type="AlphaFoldDB" id="A0AAD6LEL2"/>
<keyword evidence="8" id="KW-1133">Transmembrane helix</keyword>
<dbReference type="Pfam" id="PF23282">
    <property type="entry name" value="WHD_ROQ1"/>
    <property type="match status" value="1"/>
</dbReference>
<reference evidence="10" key="1">
    <citation type="journal article" date="2023" name="Mol. Ecol. Resour.">
        <title>Chromosome-level genome assembly of a triploid poplar Populus alba 'Berolinensis'.</title>
        <authorList>
            <person name="Chen S."/>
            <person name="Yu Y."/>
            <person name="Wang X."/>
            <person name="Wang S."/>
            <person name="Zhang T."/>
            <person name="Zhou Y."/>
            <person name="He R."/>
            <person name="Meng N."/>
            <person name="Wang Y."/>
            <person name="Liu W."/>
            <person name="Liu Z."/>
            <person name="Liu J."/>
            <person name="Guo Q."/>
            <person name="Huang H."/>
            <person name="Sederoff R.R."/>
            <person name="Wang G."/>
            <person name="Qu G."/>
            <person name="Chen S."/>
        </authorList>
    </citation>
    <scope>NUCLEOTIDE SEQUENCE</scope>
    <source>
        <strain evidence="10">SC-2020</strain>
    </source>
</reference>
<comment type="caution">
    <text evidence="10">The sequence shown here is derived from an EMBL/GenBank/DDBJ whole genome shotgun (WGS) entry which is preliminary data.</text>
</comment>
<dbReference type="FunFam" id="3.80.10.10:FF:000386">
    <property type="entry name" value="Disease resistance protein RPS4"/>
    <property type="match status" value="1"/>
</dbReference>
<dbReference type="GO" id="GO:0061809">
    <property type="term" value="F:NAD+ nucleosidase activity, cyclic ADP-ribose generating"/>
    <property type="evidence" value="ECO:0007669"/>
    <property type="project" value="UniProtKB-EC"/>
</dbReference>
<feature type="region of interest" description="Disordered" evidence="7">
    <location>
        <begin position="1114"/>
        <end position="1139"/>
    </location>
</feature>
<dbReference type="PANTHER" id="PTHR11017:SF479">
    <property type="entry name" value="DISEASE RESISTANCE PROTEIN (TIR-NBS-LRR CLASS) FAMILY"/>
    <property type="match status" value="1"/>
</dbReference>
<dbReference type="InterPro" id="IPR058192">
    <property type="entry name" value="WHD_ROQ1-like"/>
</dbReference>
<proteinExistence type="predicted"/>
<dbReference type="Gene3D" id="1.10.8.430">
    <property type="entry name" value="Helical domain of apoptotic protease-activating factors"/>
    <property type="match status" value="1"/>
</dbReference>
<dbReference type="GO" id="GO:0006952">
    <property type="term" value="P:defense response"/>
    <property type="evidence" value="ECO:0007669"/>
    <property type="project" value="InterPro"/>
</dbReference>
<dbReference type="GO" id="GO:0043531">
    <property type="term" value="F:ADP binding"/>
    <property type="evidence" value="ECO:0007669"/>
    <property type="project" value="InterPro"/>
</dbReference>
<dbReference type="PROSITE" id="PS50104">
    <property type="entry name" value="TIR"/>
    <property type="match status" value="1"/>
</dbReference>
<dbReference type="EMBL" id="JAQIZT010000017">
    <property type="protein sequence ID" value="KAJ6958949.1"/>
    <property type="molecule type" value="Genomic_DNA"/>
</dbReference>
<dbReference type="Pfam" id="PF01582">
    <property type="entry name" value="TIR"/>
    <property type="match status" value="1"/>
</dbReference>
<evidence type="ECO:0000256" key="6">
    <source>
        <dbReference type="ARBA" id="ARBA00047304"/>
    </source>
</evidence>
<dbReference type="InterPro" id="IPR002182">
    <property type="entry name" value="NB-ARC"/>
</dbReference>
<evidence type="ECO:0000259" key="9">
    <source>
        <dbReference type="PROSITE" id="PS50104"/>
    </source>
</evidence>
<dbReference type="Pfam" id="PF20160">
    <property type="entry name" value="C-JID"/>
    <property type="match status" value="1"/>
</dbReference>
<dbReference type="InterPro" id="IPR000157">
    <property type="entry name" value="TIR_dom"/>
</dbReference>
<sequence>MASSSSSSTSTINLPKKHHVFLSFRGEDTRIGFTSHLHAALERKNILSFIDNDLRRGEEISPSLVKAIEDSMLSVIIFSQKYASSKWCLDELLKILESRKVRGQIAIPVFYAVDPSDVRKQSGSFGDAFAQLVKRKALEMEEEQCFRAALNEAANISGHDSRKIESESKFIEEIVEDILNKLCKIFPVHPTNLVGIDEHVRKIESLLDMETQDVRIVGIWGMGGIGKTTIARAVYNKICTKFEGFSFMANIREELKRRTVFDLQRRFFSRVLDQKIWEASPFIKDRLRRKKVLIVFDDVDSSMVLQELLLEQRNAFGPGSRILVTSRDQQVLNQEVDATYEVKALNHMDALQLFKTKAFKKTCPTIDHIHLLGRMVTYTKGNPLALVVLGSALCDKSREDWYSASNGLGQIQSVEILNVLRVSFDGLNTEQRSIFLHIACFFKGINRLHFTRILENKCPAVHYYISVLIDKSLVLASDNILGMHDLLQEMAYSIVHEESEDPGERSRLFDPEDIYKVLKENKGTKRVKGICLDMSKSRKMSLKTDSFAGMNCLEFLIFHNPSYFEVEKNKVHLPHAGLEYLSNELRYFHWDGFPSKSLPQDFSAENLVQFDFPESKVEKLWSGKQNLLNLKGINLSSSRCLTELPDLSKAINLEYINLSGCESLKRVPSSFQHLEKLNRLDLTDCHNLITLPRRIDSKCLEQLFITGCSNIRNCPETYADIGYLDLSGTSVEKVPLSIKFRQISLIGCKNVTKFPVISENIRVLLLDRTAIEEVPSSIEFLTKLVSLHMFDCKRLSKLPSSICKLKFLENFYLSGCSKLETFPEIKRPMKSLKTLYLGRTAIKKLPSSIRHQKSLIFLELDGAYIKELPELPSSLCILSARDCESLETISSSTLSQSIRLNLANCFRFDQNAIMEDMQLKIQSGNIGDMFQILSPGSEIPHWFINRSWGSSVAIQLPSDCHKLKAIAFCLIVHHTVPLNDLLQEDKAINIKWQCHAKRNNCEQDDIIFRTECEIYNFKDSKMHDSDHMLLWHENWKEDSFSKYSDKEITFEFYPKAKAKSFDRNTSEMELREIEKHCKVKSCGVYLLFDESPQHLFSISDGDLSDQEDDYYSLYSSSSSAEDSGDEIDHENGDSKSGETSPATSFFFHRKGYLLLLCFLTFAYLFLSWTSQFCFAPQFIRKLPFLPLLLLQLIFFL</sequence>
<dbReference type="SMART" id="SM00255">
    <property type="entry name" value="TIR"/>
    <property type="match status" value="1"/>
</dbReference>
<evidence type="ECO:0000256" key="2">
    <source>
        <dbReference type="ARBA" id="ARBA00022614"/>
    </source>
</evidence>
<feature type="transmembrane region" description="Helical" evidence="8">
    <location>
        <begin position="1150"/>
        <end position="1166"/>
    </location>
</feature>
<dbReference type="Gene3D" id="3.80.10.10">
    <property type="entry name" value="Ribonuclease Inhibitor"/>
    <property type="match status" value="2"/>
</dbReference>
<keyword evidence="11" id="KW-1185">Reference proteome</keyword>
<feature type="domain" description="TIR" evidence="9">
    <location>
        <begin position="16"/>
        <end position="182"/>
    </location>
</feature>